<feature type="coiled-coil region" evidence="1">
    <location>
        <begin position="42"/>
        <end position="76"/>
    </location>
</feature>
<comment type="caution">
    <text evidence="3">The sequence shown here is derived from an EMBL/GenBank/DDBJ whole genome shotgun (WGS) entry which is preliminary data.</text>
</comment>
<evidence type="ECO:0000256" key="1">
    <source>
        <dbReference type="SAM" id="Coils"/>
    </source>
</evidence>
<feature type="transmembrane region" description="Helical" evidence="2">
    <location>
        <begin position="20"/>
        <end position="40"/>
    </location>
</feature>
<dbReference type="InterPro" id="IPR007060">
    <property type="entry name" value="FtsL/DivIC"/>
</dbReference>
<accession>J9H5C6</accession>
<sequence length="106" mass="12763">MDKLASFWLVLRKSRFFNKYFLTLASFVVVVGFLDENSMVQRLQYMREERVLRSEIERYRKEYEESTARLNELAADSGAIERVAREKYLMKKPNEDIFVFEGDFQE</sequence>
<dbReference type="AlphaFoldDB" id="J9H5C6"/>
<gene>
    <name evidence="3" type="ORF">EVA_02785</name>
</gene>
<evidence type="ECO:0000313" key="3">
    <source>
        <dbReference type="EMBL" id="EJX09105.1"/>
    </source>
</evidence>
<dbReference type="EMBL" id="AMCI01000461">
    <property type="protein sequence ID" value="EJX09105.1"/>
    <property type="molecule type" value="Genomic_DNA"/>
</dbReference>
<keyword evidence="2" id="KW-0472">Membrane</keyword>
<organism evidence="3">
    <name type="scientific">gut metagenome</name>
    <dbReference type="NCBI Taxonomy" id="749906"/>
    <lineage>
        <taxon>unclassified sequences</taxon>
        <taxon>metagenomes</taxon>
        <taxon>organismal metagenomes</taxon>
    </lineage>
</organism>
<reference evidence="3" key="1">
    <citation type="journal article" date="2012" name="PLoS ONE">
        <title>Gene sets for utilization of primary and secondary nutrition supplies in the distal gut of endangered iberian lynx.</title>
        <authorList>
            <person name="Alcaide M."/>
            <person name="Messina E."/>
            <person name="Richter M."/>
            <person name="Bargiela R."/>
            <person name="Peplies J."/>
            <person name="Huws S.A."/>
            <person name="Newbold C.J."/>
            <person name="Golyshin P.N."/>
            <person name="Simon M.A."/>
            <person name="Lopez G."/>
            <person name="Yakimov M.M."/>
            <person name="Ferrer M."/>
        </authorList>
    </citation>
    <scope>NUCLEOTIDE SEQUENCE</scope>
</reference>
<keyword evidence="1" id="KW-0175">Coiled coil</keyword>
<name>J9H5C6_9ZZZZ</name>
<keyword evidence="2" id="KW-0812">Transmembrane</keyword>
<proteinExistence type="predicted"/>
<keyword evidence="2" id="KW-1133">Transmembrane helix</keyword>
<dbReference type="Pfam" id="PF04977">
    <property type="entry name" value="DivIC"/>
    <property type="match status" value="1"/>
</dbReference>
<evidence type="ECO:0000256" key="2">
    <source>
        <dbReference type="SAM" id="Phobius"/>
    </source>
</evidence>
<protein>
    <submittedName>
        <fullName evidence="3">Septum formation initiator-related protein</fullName>
    </submittedName>
</protein>